<dbReference type="EMBL" id="JABRWJ010000001">
    <property type="protein sequence ID" value="NRF65533.1"/>
    <property type="molecule type" value="Genomic_DNA"/>
</dbReference>
<feature type="domain" description="Protein kinase" evidence="2">
    <location>
        <begin position="23"/>
        <end position="281"/>
    </location>
</feature>
<evidence type="ECO:0000313" key="3">
    <source>
        <dbReference type="EMBL" id="NRF65533.1"/>
    </source>
</evidence>
<keyword evidence="1" id="KW-0067">ATP-binding</keyword>
<dbReference type="InterPro" id="IPR058852">
    <property type="entry name" value="HTH_77"/>
</dbReference>
<sequence length="1071" mass="113055">MSDDTSGSAFAGPSPAPRRLLQYELLRQVGSGAMGVVHQARDVDLDRLVAIKLLHGVSAADPKLVERFLREARSAAQLIHPNVALVYQVGRQDGLTFIVMEWLDGGDLGQAVRQHGALPWREVVIALRDAAAGLAAAHAAGLVHRDIKPSNLMRNAAGQVKLVDFGLARLHAAPSELTQAGSILGTPAYLSPEQCMGDAATPLSDLYALGCSGFHLLTGQAPFAAPHMAGVLYGHLNKPLPDPRHFAPDAPEALVALLQRACAKDPADRPANAAALLHDLQALLDGGARTGVAVNGEAAAPPARVAGNLALDPTSFIGREAETAAVGELLQRARLVTLTGPGGTGKTRLSLHVARRSAAGFADGVWLVELAALAADAAGGEAAVLDALAAALGVRDEGGAAIADRLIEHLRPREALLLLDNCEHLIDAAAAVARRIVSGCERVRLLATSRQALGVPGEQTFGVPPLATGDEGASPAELAQVDALRLFTERAAVARPGFVLNADNAAAVAQVCRRLDGIPLAIELAAARIKVLTPQQIAARLADVFKLLTGGQRTLLPRQQTLRALIDWSWELLDDGERRLFARLAIFAGDFSLEAAEGVLPDDPGAALDVLDGLAGLVDKSLLVAIERGGEMRYRLLETMRQYAAEKLDGFGETAQLQRRHADFYLGMYAVIIDQLHGDGHAQAETRLQLEHDNARAALDAAIQRRWFDIGLPGAKALADYWFAHGLLADGVARLERLVAQDPPDGAALAELLQPAGRIAMFLGRHALARTWFERGLPLAHAAGDRALEGRLLGGLGSVAVLSGELPAARQRFAEALEVCTELGDLAGRAKAHNNLGMVLNDMGDIAGARQHLVAALDFHRASKRPVDLANGLLSLAELEQRHGEGAQAQALFESSLNIFSSLGDHWSAAYARDGLGRCALASGDLGQARRHFEQALTVLRQAGDKGAIADQLDHLAHVALQEGQRDSAMRHADESLALRLELNNPAALAASLQTQAALHAHAAPERSARLLGAMDALQQAAQAVPSVARAQRLRVLCEQLEQRLGAQALAQLRAAGAGEDPVLLARAEST</sequence>
<dbReference type="InterPro" id="IPR011990">
    <property type="entry name" value="TPR-like_helical_dom_sf"/>
</dbReference>
<evidence type="ECO:0000259" key="2">
    <source>
        <dbReference type="PROSITE" id="PS50011"/>
    </source>
</evidence>
<keyword evidence="3" id="KW-0418">Kinase</keyword>
<feature type="binding site" evidence="1">
    <location>
        <position position="52"/>
    </location>
    <ligand>
        <name>ATP</name>
        <dbReference type="ChEBI" id="CHEBI:30616"/>
    </ligand>
</feature>
<dbReference type="PRINTS" id="PR00364">
    <property type="entry name" value="DISEASERSIST"/>
</dbReference>
<dbReference type="RefSeq" id="WP_173119663.1">
    <property type="nucleotide sequence ID" value="NZ_JABRWJ010000001.1"/>
</dbReference>
<dbReference type="GO" id="GO:0016301">
    <property type="term" value="F:kinase activity"/>
    <property type="evidence" value="ECO:0007669"/>
    <property type="project" value="UniProtKB-KW"/>
</dbReference>
<evidence type="ECO:0000313" key="4">
    <source>
        <dbReference type="Proteomes" id="UP000737171"/>
    </source>
</evidence>
<comment type="caution">
    <text evidence="3">The sequence shown here is derived from an EMBL/GenBank/DDBJ whole genome shotgun (WGS) entry which is preliminary data.</text>
</comment>
<dbReference type="Pfam" id="PF00069">
    <property type="entry name" value="Pkinase"/>
    <property type="match status" value="1"/>
</dbReference>
<dbReference type="Gene3D" id="3.30.200.20">
    <property type="entry name" value="Phosphorylase Kinase, domain 1"/>
    <property type="match status" value="1"/>
</dbReference>
<dbReference type="SUPFAM" id="SSF48452">
    <property type="entry name" value="TPR-like"/>
    <property type="match status" value="2"/>
</dbReference>
<reference evidence="3 4" key="1">
    <citation type="submission" date="2020-05" db="EMBL/GenBank/DDBJ databases">
        <title>Aquincola sp. isolate from soil.</title>
        <authorList>
            <person name="Han J."/>
            <person name="Kim D.-U."/>
        </authorList>
    </citation>
    <scope>NUCLEOTIDE SEQUENCE [LARGE SCALE GENOMIC DNA]</scope>
    <source>
        <strain evidence="3 4">S2</strain>
    </source>
</reference>
<dbReference type="SMART" id="SM00220">
    <property type="entry name" value="S_TKc"/>
    <property type="match status" value="1"/>
</dbReference>
<dbReference type="CDD" id="cd14014">
    <property type="entry name" value="STKc_PknB_like"/>
    <property type="match status" value="1"/>
</dbReference>
<accession>A0ABX2ECC5</accession>
<dbReference type="InterPro" id="IPR019734">
    <property type="entry name" value="TPR_rpt"/>
</dbReference>
<dbReference type="InterPro" id="IPR027417">
    <property type="entry name" value="P-loop_NTPase"/>
</dbReference>
<dbReference type="SUPFAM" id="SSF56112">
    <property type="entry name" value="Protein kinase-like (PK-like)"/>
    <property type="match status" value="1"/>
</dbReference>
<keyword evidence="3" id="KW-0808">Transferase</keyword>
<protein>
    <submittedName>
        <fullName evidence="3">Protein kinase</fullName>
    </submittedName>
</protein>
<keyword evidence="1" id="KW-0547">Nucleotide-binding</keyword>
<dbReference type="Pfam" id="PF13374">
    <property type="entry name" value="TPR_10"/>
    <property type="match status" value="1"/>
</dbReference>
<dbReference type="InterPro" id="IPR000719">
    <property type="entry name" value="Prot_kinase_dom"/>
</dbReference>
<dbReference type="PANTHER" id="PTHR47691:SF3">
    <property type="entry name" value="HTH-TYPE TRANSCRIPTIONAL REGULATOR RV0890C-RELATED"/>
    <property type="match status" value="1"/>
</dbReference>
<dbReference type="Proteomes" id="UP000737171">
    <property type="component" value="Unassembled WGS sequence"/>
</dbReference>
<keyword evidence="4" id="KW-1185">Reference proteome</keyword>
<dbReference type="Pfam" id="PF25872">
    <property type="entry name" value="HTH_77"/>
    <property type="match status" value="1"/>
</dbReference>
<name>A0ABX2ECC5_9BURK</name>
<proteinExistence type="predicted"/>
<evidence type="ECO:0000256" key="1">
    <source>
        <dbReference type="PROSITE-ProRule" id="PRU10141"/>
    </source>
</evidence>
<dbReference type="PROSITE" id="PS00107">
    <property type="entry name" value="PROTEIN_KINASE_ATP"/>
    <property type="match status" value="1"/>
</dbReference>
<dbReference type="Gene3D" id="3.40.50.300">
    <property type="entry name" value="P-loop containing nucleotide triphosphate hydrolases"/>
    <property type="match status" value="1"/>
</dbReference>
<dbReference type="PANTHER" id="PTHR47691">
    <property type="entry name" value="REGULATOR-RELATED"/>
    <property type="match status" value="1"/>
</dbReference>
<dbReference type="InterPro" id="IPR017441">
    <property type="entry name" value="Protein_kinase_ATP_BS"/>
</dbReference>
<organism evidence="3 4">
    <name type="scientific">Pseudaquabacterium terrae</name>
    <dbReference type="NCBI Taxonomy" id="2732868"/>
    <lineage>
        <taxon>Bacteria</taxon>
        <taxon>Pseudomonadati</taxon>
        <taxon>Pseudomonadota</taxon>
        <taxon>Betaproteobacteria</taxon>
        <taxon>Burkholderiales</taxon>
        <taxon>Sphaerotilaceae</taxon>
        <taxon>Pseudaquabacterium</taxon>
    </lineage>
</organism>
<dbReference type="Gene3D" id="1.10.510.10">
    <property type="entry name" value="Transferase(Phosphotransferase) domain 1"/>
    <property type="match status" value="1"/>
</dbReference>
<dbReference type="SMART" id="SM00028">
    <property type="entry name" value="TPR"/>
    <property type="match status" value="5"/>
</dbReference>
<dbReference type="SUPFAM" id="SSF52540">
    <property type="entry name" value="P-loop containing nucleoside triphosphate hydrolases"/>
    <property type="match status" value="1"/>
</dbReference>
<dbReference type="InterPro" id="IPR011009">
    <property type="entry name" value="Kinase-like_dom_sf"/>
</dbReference>
<dbReference type="PROSITE" id="PS50011">
    <property type="entry name" value="PROTEIN_KINASE_DOM"/>
    <property type="match status" value="1"/>
</dbReference>
<gene>
    <name evidence="3" type="ORF">HLB44_00915</name>
</gene>
<dbReference type="Gene3D" id="1.25.40.10">
    <property type="entry name" value="Tetratricopeptide repeat domain"/>
    <property type="match status" value="2"/>
</dbReference>
<dbReference type="Pfam" id="PF13424">
    <property type="entry name" value="TPR_12"/>
    <property type="match status" value="2"/>
</dbReference>